<dbReference type="WBParaSite" id="Csp11.Scaffold630.g17339.t1">
    <property type="protein sequence ID" value="Csp11.Scaffold630.g17339.t1"/>
    <property type="gene ID" value="Csp11.Scaffold630.g17339"/>
</dbReference>
<dbReference type="Proteomes" id="UP000095282">
    <property type="component" value="Unplaced"/>
</dbReference>
<sequence length="325" mass="35849">MPDESSKGNWLTPVPENVPTTKVTVSFKMAPEDVGKPESIKIEENMLISHISKNSFFNGLIMSDKVLRVNDVSGKASRCQAELIKGETCSVEVMRRKAAKPVTPERLHKSTQNVKPGHACFLLTVERPPHMNITGVGLKLGVIKKRAFVTQVDENTITYTFFGKGDSIFDIDGDAIPATDNPENWIREHLSKLSTGGRVVFLVERPIEASQARDYRRYIDSIAGDNKNKMADDVKNIGREASNMHFIVLKKLTTPSILSSDVRRTKKYNKSKTSEGGESSISISTASTEMKIFSDVDDPDDLKPVVTKSHAAGRSSDDGGCFDDE</sequence>
<evidence type="ECO:0000256" key="1">
    <source>
        <dbReference type="SAM" id="MobiDB-lite"/>
    </source>
</evidence>
<dbReference type="eggNOG" id="KOG3528">
    <property type="taxonomic scope" value="Eukaryota"/>
</dbReference>
<organism evidence="2 3">
    <name type="scientific">Caenorhabditis tropicalis</name>
    <dbReference type="NCBI Taxonomy" id="1561998"/>
    <lineage>
        <taxon>Eukaryota</taxon>
        <taxon>Metazoa</taxon>
        <taxon>Ecdysozoa</taxon>
        <taxon>Nematoda</taxon>
        <taxon>Chromadorea</taxon>
        <taxon>Rhabditida</taxon>
        <taxon>Rhabditina</taxon>
        <taxon>Rhabditomorpha</taxon>
        <taxon>Rhabditoidea</taxon>
        <taxon>Rhabditidae</taxon>
        <taxon>Peloderinae</taxon>
        <taxon>Caenorhabditis</taxon>
    </lineage>
</organism>
<keyword evidence="2" id="KW-1185">Reference proteome</keyword>
<protein>
    <submittedName>
        <fullName evidence="3">PDZ domain-containing protein</fullName>
    </submittedName>
</protein>
<dbReference type="PANTHER" id="PTHR31327:SF2">
    <property type="entry name" value="PDZ DOMAIN-CONTAINING PROTEIN"/>
    <property type="match status" value="1"/>
</dbReference>
<evidence type="ECO:0000313" key="3">
    <source>
        <dbReference type="WBParaSite" id="Csp11.Scaffold630.g17339.t1"/>
    </source>
</evidence>
<proteinExistence type="predicted"/>
<evidence type="ECO:0000313" key="2">
    <source>
        <dbReference type="Proteomes" id="UP000095282"/>
    </source>
</evidence>
<name>A0A1I7UM46_9PELO</name>
<feature type="region of interest" description="Disordered" evidence="1">
    <location>
        <begin position="263"/>
        <end position="325"/>
    </location>
</feature>
<dbReference type="InterPro" id="IPR040264">
    <property type="entry name" value="T15H9.4-like"/>
</dbReference>
<feature type="compositionally biased region" description="Low complexity" evidence="1">
    <location>
        <begin position="274"/>
        <end position="285"/>
    </location>
</feature>
<dbReference type="AlphaFoldDB" id="A0A1I7UM46"/>
<dbReference type="STRING" id="1561998.A0A1I7UM46"/>
<reference evidence="3" key="1">
    <citation type="submission" date="2016-11" db="UniProtKB">
        <authorList>
            <consortium name="WormBaseParasite"/>
        </authorList>
    </citation>
    <scope>IDENTIFICATION</scope>
</reference>
<accession>A0A1I7UM46</accession>
<dbReference type="PANTHER" id="PTHR31327">
    <property type="entry name" value="SPERM MEIOSIS PDZ DOMAIN CONTAINING PROTEINS-RELATED"/>
    <property type="match status" value="1"/>
</dbReference>